<evidence type="ECO:0000313" key="2">
    <source>
        <dbReference type="Proteomes" id="UP000053690"/>
    </source>
</evidence>
<name>A0A0X3TZF7_9RHOB</name>
<sequence length="147" mass="16085">MAGLFRDIPGSDAQVVVSGKPAVQIVGANTRGPAQLSAVRYFHTPGVVTRPTKDGANFDPSPARCYAAPCRRRWMHEAQDTGPEDTFSAQLGSIAMIHAIQLGLGVLRITEPNGHSLFQNHRKQFIHNPVLHETAFDERSYLGQLAR</sequence>
<protein>
    <submittedName>
        <fullName evidence="1">Uncharacterized protein</fullName>
    </submittedName>
</protein>
<comment type="caution">
    <text evidence="1">The sequence shown here is derived from an EMBL/GenBank/DDBJ whole genome shotgun (WGS) entry which is preliminary data.</text>
</comment>
<evidence type="ECO:0000313" key="1">
    <source>
        <dbReference type="EMBL" id="KUJ81108.1"/>
    </source>
</evidence>
<reference evidence="2" key="1">
    <citation type="submission" date="2015-12" db="EMBL/GenBank/DDBJ databases">
        <authorList>
            <person name="Zhang G."/>
            <person name="Stingl U."/>
        </authorList>
    </citation>
    <scope>NUCLEOTIDE SEQUENCE [LARGE SCALE GENOMIC DNA]</scope>
    <source>
        <strain evidence="2">ZGT108</strain>
    </source>
</reference>
<dbReference type="Proteomes" id="UP000053690">
    <property type="component" value="Unassembled WGS sequence"/>
</dbReference>
<dbReference type="EMBL" id="LQBP01000002">
    <property type="protein sequence ID" value="KUJ81108.1"/>
    <property type="molecule type" value="Genomic_DNA"/>
</dbReference>
<dbReference type="AlphaFoldDB" id="A0A0X3TZF7"/>
<organism evidence="1 2">
    <name type="scientific">Ruegeria profundi</name>
    <dbReference type="NCBI Taxonomy" id="1685378"/>
    <lineage>
        <taxon>Bacteria</taxon>
        <taxon>Pseudomonadati</taxon>
        <taxon>Pseudomonadota</taxon>
        <taxon>Alphaproteobacteria</taxon>
        <taxon>Rhodobacterales</taxon>
        <taxon>Roseobacteraceae</taxon>
        <taxon>Ruegeria</taxon>
    </lineage>
</organism>
<accession>A0A0X3TZF7</accession>
<keyword evidence="2" id="KW-1185">Reference proteome</keyword>
<gene>
    <name evidence="1" type="ORF">AVO44_04350</name>
</gene>
<proteinExistence type="predicted"/>